<dbReference type="Gene3D" id="1.20.1730.10">
    <property type="entry name" value="Sodium/glucose cotransporter"/>
    <property type="match status" value="1"/>
</dbReference>
<dbReference type="PANTHER" id="PTHR43711:SF30">
    <property type="entry name" value="HISTIDINE KINASE"/>
    <property type="match status" value="1"/>
</dbReference>
<organism evidence="15 16">
    <name type="scientific">Magnetovibrio blakemorei</name>
    <dbReference type="NCBI Taxonomy" id="28181"/>
    <lineage>
        <taxon>Bacteria</taxon>
        <taxon>Pseudomonadati</taxon>
        <taxon>Pseudomonadota</taxon>
        <taxon>Alphaproteobacteria</taxon>
        <taxon>Rhodospirillales</taxon>
        <taxon>Magnetovibrionaceae</taxon>
        <taxon>Magnetovibrio</taxon>
    </lineage>
</organism>
<dbReference type="RefSeq" id="WP_069957738.1">
    <property type="nucleotide sequence ID" value="NZ_MCGG01000021.1"/>
</dbReference>
<dbReference type="GO" id="GO:0000155">
    <property type="term" value="F:phosphorelay sensor kinase activity"/>
    <property type="evidence" value="ECO:0007669"/>
    <property type="project" value="InterPro"/>
</dbReference>
<dbReference type="InterPro" id="IPR003594">
    <property type="entry name" value="HATPase_dom"/>
</dbReference>
<feature type="coiled-coil region" evidence="12">
    <location>
        <begin position="654"/>
        <end position="688"/>
    </location>
</feature>
<dbReference type="Gene3D" id="3.30.565.10">
    <property type="entry name" value="Histidine kinase-like ATPase, C-terminal domain"/>
    <property type="match status" value="1"/>
</dbReference>
<evidence type="ECO:0000256" key="10">
    <source>
        <dbReference type="ARBA" id="ARBA00023012"/>
    </source>
</evidence>
<dbReference type="CDD" id="cd00075">
    <property type="entry name" value="HATPase"/>
    <property type="match status" value="1"/>
</dbReference>
<evidence type="ECO:0000256" key="9">
    <source>
        <dbReference type="ARBA" id="ARBA00022989"/>
    </source>
</evidence>
<keyword evidence="9 13" id="KW-1133">Transmembrane helix</keyword>
<keyword evidence="12" id="KW-0175">Coiled coil</keyword>
<name>A0A1E5Q8A4_9PROT</name>
<dbReference type="GO" id="GO:0016020">
    <property type="term" value="C:membrane"/>
    <property type="evidence" value="ECO:0007669"/>
    <property type="project" value="UniProtKB-SubCell"/>
</dbReference>
<proteinExistence type="inferred from homology"/>
<dbReference type="AlphaFoldDB" id="A0A1E5Q8A4"/>
<reference evidence="16" key="1">
    <citation type="submission" date="2016-07" db="EMBL/GenBank/DDBJ databases">
        <authorList>
            <person name="Florea S."/>
            <person name="Webb J.S."/>
            <person name="Jaromczyk J."/>
            <person name="Schardl C.L."/>
        </authorList>
    </citation>
    <scope>NUCLEOTIDE SEQUENCE [LARGE SCALE GENOMIC DNA]</scope>
    <source>
        <strain evidence="16">MV-1</strain>
    </source>
</reference>
<keyword evidence="5" id="KW-0597">Phosphoprotein</keyword>
<evidence type="ECO:0000256" key="5">
    <source>
        <dbReference type="ARBA" id="ARBA00022553"/>
    </source>
</evidence>
<evidence type="ECO:0000256" key="4">
    <source>
        <dbReference type="ARBA" id="ARBA00012438"/>
    </source>
</evidence>
<keyword evidence="10" id="KW-0902">Two-component regulatory system</keyword>
<dbReference type="InterPro" id="IPR036097">
    <property type="entry name" value="HisK_dim/P_sf"/>
</dbReference>
<keyword evidence="8 15" id="KW-0418">Kinase</keyword>
<dbReference type="InterPro" id="IPR004358">
    <property type="entry name" value="Sig_transdc_His_kin-like_C"/>
</dbReference>
<dbReference type="FunFam" id="1.10.287.130:FF:000001">
    <property type="entry name" value="Two-component sensor histidine kinase"/>
    <property type="match status" value="1"/>
</dbReference>
<dbReference type="InterPro" id="IPR003661">
    <property type="entry name" value="HisK_dim/P_dom"/>
</dbReference>
<keyword evidence="6" id="KW-0808">Transferase</keyword>
<sequence>MDGSLVAFTSIAYLCTLFAIAYFGDKRAEQGRSLTQNPYIYTLSIAVFCTSWTFYGSVGLAARSGLDFLPIYIGPTLVFVLWSVVWVKIVRICKVNRITSIADFISSRYGKSSRLGGLVALVAVIGTTPYISLQLKSIATSFEIITNYSGADGDQNPVFGALGLDSTFLIALTLAIFSILFGTRHIDASEHHEGIVTAIAFESIVKLFAFLAVGLFVTFGVYNGFTDLFQKAEQMDLQRLFTVNPEGGYATWVSMIILSMLAIICLPRQFYITAVENTDENHLRTAVWLFPTYLLVLNIFVLPIAISGRMAFAQGGVDVDMFVLTVPIFYGQTGLALLAFIGGLSAATSMVIVAAIALSTMVCNNIVVPVLVNWRWVDLEKRGDLTGLLLLTRRASIIGILILGYGYFRIASGSYSLVTIGLVSFTAAAQFAPAILGGMFWKGASLKGAMTGLALGILVWSYTLLMPSFAQSGWLPISFIDYGPFGLTLLKPYALFGMTGFDTISHALFWSMFANLGAYIVVSLLTSQTTIERIQGTMFVDVFLYTEGLKDSRFLQGSASIGDLRDLVGRFVGEDRATQAFETFASEQGVTVRPSQVADTAWLDRAEKMLAGAVGSATARVMIGSVVKGGIVSLDEMYKILDETSQAIQYSRMLETKSRELEETTFKLQSANERLKELDSLKDDFLNTISHELRTPLTSIRAFSEILSETPDISEEETSRFLMVIRKESERLTRLIDQILDLAKMESGQMDWSLANVDSRPIIEQAVAGMSGLMQERKVKLKVDLPAGMPMIKADHDQLVQVLINLLSNAVKFCRHSGGYVRVSAKVKGGKLWVSVSDNGDGIPDNKKAEVFVKFHQFNQGNDRMPRGTGLGLAICREIITFLGGHIWVEDNDTGPGACFTFTVPLSRVDGYLRTADEPVTNTEVVAI</sequence>
<feature type="transmembrane region" description="Helical" evidence="13">
    <location>
        <begin position="39"/>
        <end position="62"/>
    </location>
</feature>
<evidence type="ECO:0000256" key="8">
    <source>
        <dbReference type="ARBA" id="ARBA00022777"/>
    </source>
</evidence>
<evidence type="ECO:0000256" key="7">
    <source>
        <dbReference type="ARBA" id="ARBA00022692"/>
    </source>
</evidence>
<dbReference type="EMBL" id="MCGG01000021">
    <property type="protein sequence ID" value="OEJ67585.1"/>
    <property type="molecule type" value="Genomic_DNA"/>
</dbReference>
<dbReference type="Gene3D" id="1.10.287.130">
    <property type="match status" value="1"/>
</dbReference>
<comment type="subcellular location">
    <subcellularLocation>
        <location evidence="2">Membrane</location>
        <topology evidence="2">Multi-pass membrane protein</topology>
    </subcellularLocation>
</comment>
<dbReference type="EC" id="2.7.13.3" evidence="4"/>
<dbReference type="InterPro" id="IPR005467">
    <property type="entry name" value="His_kinase_dom"/>
</dbReference>
<feature type="transmembrane region" description="Helical" evidence="13">
    <location>
        <begin position="204"/>
        <end position="225"/>
    </location>
</feature>
<gene>
    <name evidence="15" type="ORF">BEN30_09170</name>
</gene>
<feature type="transmembrane region" description="Helical" evidence="13">
    <location>
        <begin position="321"/>
        <end position="344"/>
    </location>
</feature>
<evidence type="ECO:0000256" key="3">
    <source>
        <dbReference type="ARBA" id="ARBA00006434"/>
    </source>
</evidence>
<comment type="similarity">
    <text evidence="3">Belongs to the sodium:solute symporter (SSF) (TC 2.A.21) family.</text>
</comment>
<dbReference type="CDD" id="cd00082">
    <property type="entry name" value="HisKA"/>
    <property type="match status" value="1"/>
</dbReference>
<dbReference type="InterPro" id="IPR001734">
    <property type="entry name" value="Na/solute_symporter"/>
</dbReference>
<dbReference type="CDD" id="cd10322">
    <property type="entry name" value="SLC5sbd"/>
    <property type="match status" value="1"/>
</dbReference>
<keyword evidence="16" id="KW-1185">Reference proteome</keyword>
<evidence type="ECO:0000256" key="11">
    <source>
        <dbReference type="ARBA" id="ARBA00023136"/>
    </source>
</evidence>
<dbReference type="InterPro" id="IPR036890">
    <property type="entry name" value="HATPase_C_sf"/>
</dbReference>
<feature type="transmembrane region" description="Helical" evidence="13">
    <location>
        <begin position="287"/>
        <end position="306"/>
    </location>
</feature>
<protein>
    <recommendedName>
        <fullName evidence="4">histidine kinase</fullName>
        <ecNumber evidence="4">2.7.13.3</ecNumber>
    </recommendedName>
</protein>
<evidence type="ECO:0000256" key="1">
    <source>
        <dbReference type="ARBA" id="ARBA00000085"/>
    </source>
</evidence>
<feature type="transmembrane region" description="Helical" evidence="13">
    <location>
        <begin position="448"/>
        <end position="470"/>
    </location>
</feature>
<feature type="transmembrane region" description="Helical" evidence="13">
    <location>
        <begin position="158"/>
        <end position="183"/>
    </location>
</feature>
<dbReference type="SMART" id="SM00387">
    <property type="entry name" value="HATPase_c"/>
    <property type="match status" value="1"/>
</dbReference>
<evidence type="ECO:0000259" key="14">
    <source>
        <dbReference type="PROSITE" id="PS50109"/>
    </source>
</evidence>
<comment type="catalytic activity">
    <reaction evidence="1">
        <text>ATP + protein L-histidine = ADP + protein N-phospho-L-histidine.</text>
        <dbReference type="EC" id="2.7.13.3"/>
    </reaction>
</comment>
<dbReference type="PROSITE" id="PS50109">
    <property type="entry name" value="HIS_KIN"/>
    <property type="match status" value="1"/>
</dbReference>
<dbReference type="FunFam" id="3.30.565.10:FF:000006">
    <property type="entry name" value="Sensor histidine kinase WalK"/>
    <property type="match status" value="1"/>
</dbReference>
<dbReference type="OrthoDB" id="9764438at2"/>
<dbReference type="SUPFAM" id="SSF47384">
    <property type="entry name" value="Homodimeric domain of signal transducing histidine kinase"/>
    <property type="match status" value="1"/>
</dbReference>
<feature type="transmembrane region" description="Helical" evidence="13">
    <location>
        <begin position="6"/>
        <end position="24"/>
    </location>
</feature>
<keyword evidence="7 13" id="KW-0812">Transmembrane</keyword>
<dbReference type="PANTHER" id="PTHR43711">
    <property type="entry name" value="TWO-COMPONENT HISTIDINE KINASE"/>
    <property type="match status" value="1"/>
</dbReference>
<feature type="transmembrane region" description="Helical" evidence="13">
    <location>
        <begin position="115"/>
        <end position="133"/>
    </location>
</feature>
<dbReference type="Pfam" id="PF00512">
    <property type="entry name" value="HisKA"/>
    <property type="match status" value="1"/>
</dbReference>
<keyword evidence="11 13" id="KW-0472">Membrane</keyword>
<evidence type="ECO:0000313" key="15">
    <source>
        <dbReference type="EMBL" id="OEJ67585.1"/>
    </source>
</evidence>
<feature type="domain" description="Histidine kinase" evidence="14">
    <location>
        <begin position="688"/>
        <end position="908"/>
    </location>
</feature>
<dbReference type="PROSITE" id="PS50283">
    <property type="entry name" value="NA_SOLUT_SYMP_3"/>
    <property type="match status" value="1"/>
</dbReference>
<dbReference type="GO" id="GO:0022857">
    <property type="term" value="F:transmembrane transporter activity"/>
    <property type="evidence" value="ECO:0007669"/>
    <property type="project" value="InterPro"/>
</dbReference>
<evidence type="ECO:0000256" key="13">
    <source>
        <dbReference type="SAM" id="Phobius"/>
    </source>
</evidence>
<feature type="transmembrane region" description="Helical" evidence="13">
    <location>
        <begin position="68"/>
        <end position="87"/>
    </location>
</feature>
<evidence type="ECO:0000313" key="16">
    <source>
        <dbReference type="Proteomes" id="UP000095347"/>
    </source>
</evidence>
<dbReference type="Pfam" id="PF02518">
    <property type="entry name" value="HATPase_c"/>
    <property type="match status" value="1"/>
</dbReference>
<feature type="transmembrane region" description="Helical" evidence="13">
    <location>
        <begin position="351"/>
        <end position="376"/>
    </location>
</feature>
<feature type="transmembrane region" description="Helical" evidence="13">
    <location>
        <begin position="415"/>
        <end position="436"/>
    </location>
</feature>
<dbReference type="STRING" id="28181.BEN30_09170"/>
<evidence type="ECO:0000256" key="6">
    <source>
        <dbReference type="ARBA" id="ARBA00022679"/>
    </source>
</evidence>
<feature type="transmembrane region" description="Helical" evidence="13">
    <location>
        <begin position="249"/>
        <end position="266"/>
    </location>
</feature>
<accession>A0A1E5Q8A4</accession>
<dbReference type="InterPro" id="IPR038377">
    <property type="entry name" value="Na/Glc_symporter_sf"/>
</dbReference>
<feature type="transmembrane region" description="Helical" evidence="13">
    <location>
        <begin position="388"/>
        <end position="408"/>
    </location>
</feature>
<dbReference type="InterPro" id="IPR050736">
    <property type="entry name" value="Sensor_HK_Regulatory"/>
</dbReference>
<evidence type="ECO:0000256" key="2">
    <source>
        <dbReference type="ARBA" id="ARBA00004141"/>
    </source>
</evidence>
<evidence type="ECO:0000256" key="12">
    <source>
        <dbReference type="SAM" id="Coils"/>
    </source>
</evidence>
<dbReference type="SMART" id="SM00388">
    <property type="entry name" value="HisKA"/>
    <property type="match status" value="1"/>
</dbReference>
<feature type="transmembrane region" description="Helical" evidence="13">
    <location>
        <begin position="507"/>
        <end position="525"/>
    </location>
</feature>
<dbReference type="Proteomes" id="UP000095347">
    <property type="component" value="Unassembled WGS sequence"/>
</dbReference>
<dbReference type="PRINTS" id="PR00344">
    <property type="entry name" value="BCTRLSENSOR"/>
</dbReference>
<comment type="caution">
    <text evidence="15">The sequence shown here is derived from an EMBL/GenBank/DDBJ whole genome shotgun (WGS) entry which is preliminary data.</text>
</comment>
<dbReference type="SUPFAM" id="SSF55874">
    <property type="entry name" value="ATPase domain of HSP90 chaperone/DNA topoisomerase II/histidine kinase"/>
    <property type="match status" value="1"/>
</dbReference>